<evidence type="ECO:0000313" key="11">
    <source>
        <dbReference type="Proteomes" id="UP001525961"/>
    </source>
</evidence>
<dbReference type="InterPro" id="IPR042242">
    <property type="entry name" value="RecO_C"/>
</dbReference>
<feature type="compositionally biased region" description="Polar residues" evidence="8">
    <location>
        <begin position="195"/>
        <end position="205"/>
    </location>
</feature>
<dbReference type="Gene3D" id="1.20.1440.120">
    <property type="entry name" value="Recombination protein O, C-terminal domain"/>
    <property type="match status" value="1"/>
</dbReference>
<dbReference type="InterPro" id="IPR012340">
    <property type="entry name" value="NA-bd_OB-fold"/>
</dbReference>
<dbReference type="InterPro" id="IPR003717">
    <property type="entry name" value="RecO"/>
</dbReference>
<dbReference type="Proteomes" id="UP001525961">
    <property type="component" value="Unassembled WGS sequence"/>
</dbReference>
<dbReference type="NCBIfam" id="TIGR00613">
    <property type="entry name" value="reco"/>
    <property type="match status" value="1"/>
</dbReference>
<organism evidence="10 11">
    <name type="scientific">Laspinema olomoucense D3b</name>
    <dbReference type="NCBI Taxonomy" id="2953688"/>
    <lineage>
        <taxon>Bacteria</taxon>
        <taxon>Bacillati</taxon>
        <taxon>Cyanobacteriota</taxon>
        <taxon>Cyanophyceae</taxon>
        <taxon>Oscillatoriophycideae</taxon>
        <taxon>Oscillatoriales</taxon>
        <taxon>Laspinemataceae</taxon>
        <taxon>Laspinema</taxon>
        <taxon>Laspinema olomoucense</taxon>
    </lineage>
</organism>
<dbReference type="PANTHER" id="PTHR33991">
    <property type="entry name" value="DNA REPAIR PROTEIN RECO"/>
    <property type="match status" value="1"/>
</dbReference>
<dbReference type="Pfam" id="PF02565">
    <property type="entry name" value="RecO_C"/>
    <property type="match status" value="1"/>
</dbReference>
<evidence type="ECO:0000256" key="4">
    <source>
        <dbReference type="ARBA" id="ARBA00023172"/>
    </source>
</evidence>
<dbReference type="RefSeq" id="WP_261236676.1">
    <property type="nucleotide sequence ID" value="NZ_JAMXFA010000033.1"/>
</dbReference>
<evidence type="ECO:0000259" key="9">
    <source>
        <dbReference type="Pfam" id="PF11967"/>
    </source>
</evidence>
<dbReference type="PANTHER" id="PTHR33991:SF1">
    <property type="entry name" value="DNA REPAIR PROTEIN RECO"/>
    <property type="match status" value="1"/>
</dbReference>
<dbReference type="HAMAP" id="MF_00201">
    <property type="entry name" value="RecO"/>
    <property type="match status" value="1"/>
</dbReference>
<proteinExistence type="inferred from homology"/>
<keyword evidence="11" id="KW-1185">Reference proteome</keyword>
<dbReference type="Pfam" id="PF11967">
    <property type="entry name" value="RecO_N"/>
    <property type="match status" value="1"/>
</dbReference>
<evidence type="ECO:0000256" key="6">
    <source>
        <dbReference type="ARBA" id="ARBA00033409"/>
    </source>
</evidence>
<evidence type="ECO:0000256" key="1">
    <source>
        <dbReference type="ARBA" id="ARBA00007452"/>
    </source>
</evidence>
<keyword evidence="4 7" id="KW-0233">DNA recombination</keyword>
<keyword evidence="5 7" id="KW-0234">DNA repair</keyword>
<name>A0ABT2NBR1_9CYAN</name>
<evidence type="ECO:0000256" key="3">
    <source>
        <dbReference type="ARBA" id="ARBA00022763"/>
    </source>
</evidence>
<dbReference type="EMBL" id="JAMXFA010000033">
    <property type="protein sequence ID" value="MCT7980139.1"/>
    <property type="molecule type" value="Genomic_DNA"/>
</dbReference>
<protein>
    <recommendedName>
        <fullName evidence="2 7">DNA repair protein RecO</fullName>
    </recommendedName>
    <alternativeName>
        <fullName evidence="6 7">Recombination protein O</fullName>
    </alternativeName>
</protein>
<reference evidence="10 11" key="1">
    <citation type="journal article" date="2022" name="Front. Microbiol.">
        <title>High genomic differentiation and limited gene flow indicate recent cryptic speciation within the genus Laspinema (cyanobacteria).</title>
        <authorList>
            <person name="Stanojkovic A."/>
            <person name="Skoupy S."/>
            <person name="Skaloud P."/>
            <person name="Dvorak P."/>
        </authorList>
    </citation>
    <scope>NUCLEOTIDE SEQUENCE [LARGE SCALE GENOMIC DNA]</scope>
    <source>
        <strain evidence="10 11">D3b</strain>
    </source>
</reference>
<dbReference type="SUPFAM" id="SSF50249">
    <property type="entry name" value="Nucleic acid-binding proteins"/>
    <property type="match status" value="1"/>
</dbReference>
<comment type="similarity">
    <text evidence="1 7">Belongs to the RecO family.</text>
</comment>
<evidence type="ECO:0000256" key="5">
    <source>
        <dbReference type="ARBA" id="ARBA00023204"/>
    </source>
</evidence>
<comment type="function">
    <text evidence="7">Involved in DNA repair and RecF pathway recombination.</text>
</comment>
<dbReference type="InterPro" id="IPR022572">
    <property type="entry name" value="DNA_rep/recomb_RecO_N"/>
</dbReference>
<evidence type="ECO:0000256" key="8">
    <source>
        <dbReference type="SAM" id="MobiDB-lite"/>
    </source>
</evidence>
<evidence type="ECO:0000256" key="2">
    <source>
        <dbReference type="ARBA" id="ARBA00021310"/>
    </source>
</evidence>
<dbReference type="InterPro" id="IPR037278">
    <property type="entry name" value="ARFGAP/RecO"/>
</dbReference>
<feature type="domain" description="DNA replication/recombination mediator RecO N-terminal" evidence="9">
    <location>
        <begin position="1"/>
        <end position="80"/>
    </location>
</feature>
<accession>A0ABT2NBR1</accession>
<dbReference type="SUPFAM" id="SSF57863">
    <property type="entry name" value="ArfGap/RecO-like zinc finger"/>
    <property type="match status" value="1"/>
</dbReference>
<sequence length="308" mass="33783">MSRTYKATGINLKSIPLGESDRILTILTREWGLIRAVAPGVRQPKSKLGGRAGLFVVNELVLTQGRSLDRITQAETLESYPGLSKDLGKLTAGQYLAELALCQALSDQPQEELFSLLSEHLTRIEGLLITGDRPSTTQVLPLLTQGIYHLLALGGIAPQVHACCLTQRPLNPDFQSLNWRVGFSISAGGTVSLSPENSFSNSGNTGLKPELNHRSSASVQAPTLPRKIDRQLNAVELAILQQLTAAELPQETHLNLQIQGMMGERPSVDQVWVSIEHLLRHYAQYHYGQSIRSATLMDTYIHSSRASF</sequence>
<comment type="caution">
    <text evidence="10">The sequence shown here is derived from an EMBL/GenBank/DDBJ whole genome shotgun (WGS) entry which is preliminary data.</text>
</comment>
<feature type="region of interest" description="Disordered" evidence="8">
    <location>
        <begin position="195"/>
        <end position="222"/>
    </location>
</feature>
<dbReference type="Gene3D" id="2.40.50.140">
    <property type="entry name" value="Nucleic acid-binding proteins"/>
    <property type="match status" value="1"/>
</dbReference>
<evidence type="ECO:0000256" key="7">
    <source>
        <dbReference type="HAMAP-Rule" id="MF_00201"/>
    </source>
</evidence>
<gene>
    <name evidence="7 10" type="primary">recO</name>
    <name evidence="10" type="ORF">NG792_20660</name>
</gene>
<keyword evidence="3 7" id="KW-0227">DNA damage</keyword>
<evidence type="ECO:0000313" key="10">
    <source>
        <dbReference type="EMBL" id="MCT7980139.1"/>
    </source>
</evidence>